<reference evidence="2 3" key="1">
    <citation type="submission" date="2019-01" db="EMBL/GenBank/DDBJ databases">
        <title>Draft genome sequence of Psathyrella aberdarensis IHI B618.</title>
        <authorList>
            <person name="Buettner E."/>
            <person name="Kellner H."/>
        </authorList>
    </citation>
    <scope>NUCLEOTIDE SEQUENCE [LARGE SCALE GENOMIC DNA]</scope>
    <source>
        <strain evidence="2 3">IHI B618</strain>
    </source>
</reference>
<dbReference type="OrthoDB" id="2685034at2759"/>
<protein>
    <submittedName>
        <fullName evidence="2">Uncharacterized protein</fullName>
    </submittedName>
</protein>
<sequence length="354" mass="38533">MSSSLAKGQASQKTYALASLANKENAPPAVSALSLPGSAVASAAKSRGKKKVVVSDNLVESLVWTKAEHTTLYKYFFGDDPNHKHCLTLLKKNQSGVYRKITAKLFTGRHSKAAVKGQWECDATSDDEAGKLAQSSEKLVAARKARKAGVDLGSLSIATVLEWKKEGWLDLFQSQFCKHPSLNPRGVIILMSQVSDDKLSSLSDSGTEDHSGNKKKHSFLVLSNSDLSNSDNVRKKQRCRKSASPKAKSTPACHHCETTLVSAGNIAQALKQRASAETQQATALETHFKLEHERDEVKITLERQRHELEVQRDACEAKAQCVGLAERVLGNPSASDALKKSAEDYLMNLFNSAD</sequence>
<dbReference type="Proteomes" id="UP000290288">
    <property type="component" value="Unassembled WGS sequence"/>
</dbReference>
<keyword evidence="3" id="KW-1185">Reference proteome</keyword>
<dbReference type="AlphaFoldDB" id="A0A4Q2D1T9"/>
<feature type="compositionally biased region" description="Low complexity" evidence="1">
    <location>
        <begin position="220"/>
        <end position="231"/>
    </location>
</feature>
<gene>
    <name evidence="2" type="ORF">EST38_g13593</name>
</gene>
<evidence type="ECO:0000313" key="2">
    <source>
        <dbReference type="EMBL" id="RXW12261.1"/>
    </source>
</evidence>
<dbReference type="EMBL" id="SDEE01001322">
    <property type="protein sequence ID" value="RXW12261.1"/>
    <property type="molecule type" value="Genomic_DNA"/>
</dbReference>
<proteinExistence type="predicted"/>
<organism evidence="2 3">
    <name type="scientific">Candolleomyces aberdarensis</name>
    <dbReference type="NCBI Taxonomy" id="2316362"/>
    <lineage>
        <taxon>Eukaryota</taxon>
        <taxon>Fungi</taxon>
        <taxon>Dikarya</taxon>
        <taxon>Basidiomycota</taxon>
        <taxon>Agaricomycotina</taxon>
        <taxon>Agaricomycetes</taxon>
        <taxon>Agaricomycetidae</taxon>
        <taxon>Agaricales</taxon>
        <taxon>Agaricineae</taxon>
        <taxon>Psathyrellaceae</taxon>
        <taxon>Candolleomyces</taxon>
    </lineage>
</organism>
<evidence type="ECO:0000313" key="3">
    <source>
        <dbReference type="Proteomes" id="UP000290288"/>
    </source>
</evidence>
<evidence type="ECO:0000256" key="1">
    <source>
        <dbReference type="SAM" id="MobiDB-lite"/>
    </source>
</evidence>
<comment type="caution">
    <text evidence="2">The sequence shown here is derived from an EMBL/GenBank/DDBJ whole genome shotgun (WGS) entry which is preliminary data.</text>
</comment>
<accession>A0A4Q2D1T9</accession>
<name>A0A4Q2D1T9_9AGAR</name>
<feature type="region of interest" description="Disordered" evidence="1">
    <location>
        <begin position="200"/>
        <end position="251"/>
    </location>
</feature>